<evidence type="ECO:0000313" key="12">
    <source>
        <dbReference type="EMBL" id="MBO0610777.1"/>
    </source>
</evidence>
<dbReference type="CDD" id="cd16917">
    <property type="entry name" value="HATPase_UhpB-NarQ-NarX-like"/>
    <property type="match status" value="1"/>
</dbReference>
<keyword evidence="3" id="KW-0597">Phosphoprotein</keyword>
<dbReference type="InterPro" id="IPR011712">
    <property type="entry name" value="Sig_transdc_His_kin_sub3_dim/P"/>
</dbReference>
<dbReference type="PANTHER" id="PTHR24421:SF10">
    <property type="entry name" value="NITRATE_NITRITE SENSOR PROTEIN NARQ"/>
    <property type="match status" value="1"/>
</dbReference>
<evidence type="ECO:0000259" key="10">
    <source>
        <dbReference type="Pfam" id="PF02518"/>
    </source>
</evidence>
<name>A0ABS3ICL6_9MICO</name>
<dbReference type="InterPro" id="IPR003594">
    <property type="entry name" value="HATPase_dom"/>
</dbReference>
<feature type="transmembrane region" description="Helical" evidence="9">
    <location>
        <begin position="57"/>
        <end position="73"/>
    </location>
</feature>
<dbReference type="InterPro" id="IPR036890">
    <property type="entry name" value="HATPase_C_sf"/>
</dbReference>
<evidence type="ECO:0000256" key="7">
    <source>
        <dbReference type="ARBA" id="ARBA00022840"/>
    </source>
</evidence>
<keyword evidence="13" id="KW-1185">Reference proteome</keyword>
<feature type="transmembrane region" description="Helical" evidence="9">
    <location>
        <begin position="148"/>
        <end position="166"/>
    </location>
</feature>
<feature type="domain" description="Histidine kinase/HSP90-like ATPase" evidence="10">
    <location>
        <begin position="299"/>
        <end position="386"/>
    </location>
</feature>
<keyword evidence="9" id="KW-0812">Transmembrane</keyword>
<gene>
    <name evidence="12" type="ORF">J0911_17265</name>
</gene>
<evidence type="ECO:0000256" key="2">
    <source>
        <dbReference type="ARBA" id="ARBA00012438"/>
    </source>
</evidence>
<dbReference type="Gene3D" id="1.20.5.1930">
    <property type="match status" value="1"/>
</dbReference>
<comment type="caution">
    <text evidence="12">The sequence shown here is derived from an EMBL/GenBank/DDBJ whole genome shotgun (WGS) entry which is preliminary data.</text>
</comment>
<dbReference type="Gene3D" id="3.30.565.10">
    <property type="entry name" value="Histidine kinase-like ATPase, C-terminal domain"/>
    <property type="match status" value="1"/>
</dbReference>
<dbReference type="Pfam" id="PF07730">
    <property type="entry name" value="HisKA_3"/>
    <property type="match status" value="1"/>
</dbReference>
<evidence type="ECO:0000256" key="3">
    <source>
        <dbReference type="ARBA" id="ARBA00022553"/>
    </source>
</evidence>
<keyword evidence="9" id="KW-1133">Transmembrane helix</keyword>
<sequence length="394" mass="41928">MRPGRDDPPHAEDQLPDPARRQRPTWVVAAFALAMVILLTGLGPLAPVDVEYREPDVFGVALVVASVLALAGLRRAPLAVLAFCSAVVVVNTVAGYTVAAVQWPVWIALYACFASPSRGSRIPAVVITGLGVAGYAVFSPAPASVQEAASITLCVLFAMIAGEVVLARRVREEAVEARLRSERRERAAQAERAVEAERARWARDLHDALGHAVNVMVLQAGVARRVFDDNPAFALQALGHVETVGREALQRLDLLLRADPDDDGDGAAADLPSLVERVRATGREVHLDLSRLDLGPGTSRTLDLIVQEALTNALKHATGPIQVTVAEDDGRVVAEVRSTGVRPAPPGHVPGHGLANMRERARLEGGTFEAGPDDDGFRVRATLPLRKPVEGVAS</sequence>
<keyword evidence="7" id="KW-0067">ATP-binding</keyword>
<evidence type="ECO:0000256" key="8">
    <source>
        <dbReference type="ARBA" id="ARBA00023012"/>
    </source>
</evidence>
<evidence type="ECO:0000256" key="9">
    <source>
        <dbReference type="SAM" id="Phobius"/>
    </source>
</evidence>
<feature type="transmembrane region" description="Helical" evidence="9">
    <location>
        <begin position="122"/>
        <end position="142"/>
    </location>
</feature>
<dbReference type="SUPFAM" id="SSF55874">
    <property type="entry name" value="ATPase domain of HSP90 chaperone/DNA topoisomerase II/histidine kinase"/>
    <property type="match status" value="1"/>
</dbReference>
<keyword evidence="9" id="KW-0472">Membrane</keyword>
<feature type="transmembrane region" description="Helical" evidence="9">
    <location>
        <begin position="79"/>
        <end position="110"/>
    </location>
</feature>
<reference evidence="12 13" key="1">
    <citation type="submission" date="2021-03" db="EMBL/GenBank/DDBJ databases">
        <authorList>
            <person name="Xin L."/>
        </authorList>
    </citation>
    <scope>NUCLEOTIDE SEQUENCE [LARGE SCALE GENOMIC DNA]</scope>
    <source>
        <strain evidence="12 13">XHU 5031</strain>
    </source>
</reference>
<evidence type="ECO:0000256" key="4">
    <source>
        <dbReference type="ARBA" id="ARBA00022679"/>
    </source>
</evidence>
<evidence type="ECO:0000259" key="11">
    <source>
        <dbReference type="Pfam" id="PF07730"/>
    </source>
</evidence>
<proteinExistence type="predicted"/>
<dbReference type="EC" id="2.7.13.3" evidence="2"/>
<dbReference type="RefSeq" id="WP_207276682.1">
    <property type="nucleotide sequence ID" value="NZ_JAFMPK010000047.1"/>
</dbReference>
<keyword evidence="8" id="KW-0902">Two-component regulatory system</keyword>
<keyword evidence="4" id="KW-0808">Transferase</keyword>
<dbReference type="InterPro" id="IPR050482">
    <property type="entry name" value="Sensor_HK_TwoCompSys"/>
</dbReference>
<organism evidence="12 13">
    <name type="scientific">Myceligenerans salitolerans</name>
    <dbReference type="NCBI Taxonomy" id="1230528"/>
    <lineage>
        <taxon>Bacteria</taxon>
        <taxon>Bacillati</taxon>
        <taxon>Actinomycetota</taxon>
        <taxon>Actinomycetes</taxon>
        <taxon>Micrococcales</taxon>
        <taxon>Promicromonosporaceae</taxon>
        <taxon>Myceligenerans</taxon>
    </lineage>
</organism>
<keyword evidence="5" id="KW-0547">Nucleotide-binding</keyword>
<comment type="catalytic activity">
    <reaction evidence="1">
        <text>ATP + protein L-histidine = ADP + protein N-phospho-L-histidine.</text>
        <dbReference type="EC" id="2.7.13.3"/>
    </reaction>
</comment>
<dbReference type="Pfam" id="PF02518">
    <property type="entry name" value="HATPase_c"/>
    <property type="match status" value="1"/>
</dbReference>
<dbReference type="Proteomes" id="UP000664617">
    <property type="component" value="Unassembled WGS sequence"/>
</dbReference>
<feature type="transmembrane region" description="Helical" evidence="9">
    <location>
        <begin position="26"/>
        <end position="45"/>
    </location>
</feature>
<evidence type="ECO:0000256" key="1">
    <source>
        <dbReference type="ARBA" id="ARBA00000085"/>
    </source>
</evidence>
<accession>A0ABS3ICL6</accession>
<dbReference type="PANTHER" id="PTHR24421">
    <property type="entry name" value="NITRATE/NITRITE SENSOR PROTEIN NARX-RELATED"/>
    <property type="match status" value="1"/>
</dbReference>
<keyword evidence="6" id="KW-0418">Kinase</keyword>
<evidence type="ECO:0000256" key="5">
    <source>
        <dbReference type="ARBA" id="ARBA00022741"/>
    </source>
</evidence>
<reference evidence="13" key="2">
    <citation type="submission" date="2023-07" db="EMBL/GenBank/DDBJ databases">
        <title>Myceligenerans salitolerans sp. nov., a halotolerant actinomycete isolated from a salt lake in Xinjiang, China.</title>
        <authorList>
            <person name="Guan T."/>
        </authorList>
    </citation>
    <scope>NUCLEOTIDE SEQUENCE [LARGE SCALE GENOMIC DNA]</scope>
    <source>
        <strain evidence="13">XHU 5031</strain>
    </source>
</reference>
<feature type="domain" description="Signal transduction histidine kinase subgroup 3 dimerisation and phosphoacceptor" evidence="11">
    <location>
        <begin position="197"/>
        <end position="252"/>
    </location>
</feature>
<evidence type="ECO:0000256" key="6">
    <source>
        <dbReference type="ARBA" id="ARBA00022777"/>
    </source>
</evidence>
<evidence type="ECO:0000313" key="13">
    <source>
        <dbReference type="Proteomes" id="UP000664617"/>
    </source>
</evidence>
<dbReference type="EMBL" id="JAFMPK010000047">
    <property type="protein sequence ID" value="MBO0610777.1"/>
    <property type="molecule type" value="Genomic_DNA"/>
</dbReference>
<protein>
    <recommendedName>
        <fullName evidence="2">histidine kinase</fullName>
        <ecNumber evidence="2">2.7.13.3</ecNumber>
    </recommendedName>
</protein>